<dbReference type="Proteomes" id="UP001141933">
    <property type="component" value="Unassembled WGS sequence"/>
</dbReference>
<name>A0ABT4PJI4_9BACT</name>
<evidence type="ECO:0000313" key="2">
    <source>
        <dbReference type="Proteomes" id="UP001141933"/>
    </source>
</evidence>
<dbReference type="EMBL" id="JAPZVM010000010">
    <property type="protein sequence ID" value="MCZ8373213.1"/>
    <property type="molecule type" value="Genomic_DNA"/>
</dbReference>
<proteinExistence type="predicted"/>
<keyword evidence="2" id="KW-1185">Reference proteome</keyword>
<organism evidence="1 2">
    <name type="scientific">Phocaeicola acetigenes</name>
    <dbReference type="NCBI Taxonomy" id="3016083"/>
    <lineage>
        <taxon>Bacteria</taxon>
        <taxon>Pseudomonadati</taxon>
        <taxon>Bacteroidota</taxon>
        <taxon>Bacteroidia</taxon>
        <taxon>Bacteroidales</taxon>
        <taxon>Bacteroidaceae</taxon>
        <taxon>Phocaeicola</taxon>
    </lineage>
</organism>
<gene>
    <name evidence="1" type="ORF">O6P32_10925</name>
</gene>
<protein>
    <submittedName>
        <fullName evidence="1">Uncharacterized protein</fullName>
    </submittedName>
</protein>
<evidence type="ECO:0000313" key="1">
    <source>
        <dbReference type="EMBL" id="MCZ8373213.1"/>
    </source>
</evidence>
<dbReference type="RefSeq" id="WP_178265778.1">
    <property type="nucleotide sequence ID" value="NZ_JAPZVM010000010.1"/>
</dbReference>
<accession>A0ABT4PJI4</accession>
<comment type="caution">
    <text evidence="1">The sequence shown here is derived from an EMBL/GenBank/DDBJ whole genome shotgun (WGS) entry which is preliminary data.</text>
</comment>
<sequence>MDLTLRLNARLQPIHQFQFEDVIHTLLTKKGIGETSGGGVAQDPEGETTYCEIEIHLDDTKPNNIIQLLEILSKTGIPKGSTLWSADPEFNIEVGTLEGLAYYFNNTELPYSIYETCDVNYALEQMEKAIEGIGKLYSYWKGRAYTALYFYGHSFFEMKQKIEAFNATYPLCQKSRIEQIA</sequence>
<reference evidence="1" key="1">
    <citation type="submission" date="2022-12" db="EMBL/GenBank/DDBJ databases">
        <title>Phocaeicola acetigenes sp. nov., isolated feces from a healthy human.</title>
        <authorList>
            <person name="Do H."/>
            <person name="Ha Y.B."/>
            <person name="Kim J.-S."/>
            <person name="Suh M.K."/>
            <person name="Kim H.S."/>
            <person name="Lee J.-S."/>
        </authorList>
    </citation>
    <scope>NUCLEOTIDE SEQUENCE</scope>
    <source>
        <strain evidence="1">KGMB11183</strain>
    </source>
</reference>